<gene>
    <name evidence="3" type="ORF">SAMN05421593_3754</name>
</gene>
<dbReference type="CDD" id="cd12921">
    <property type="entry name" value="VKOR_4"/>
    <property type="match status" value="1"/>
</dbReference>
<feature type="transmembrane region" description="Helical" evidence="1">
    <location>
        <begin position="110"/>
        <end position="127"/>
    </location>
</feature>
<dbReference type="OrthoDB" id="1100563at2"/>
<dbReference type="AlphaFoldDB" id="A0A1H6HVW3"/>
<dbReference type="EMBL" id="FNWQ01000005">
    <property type="protein sequence ID" value="SEH40281.1"/>
    <property type="molecule type" value="Genomic_DNA"/>
</dbReference>
<dbReference type="Proteomes" id="UP000198561">
    <property type="component" value="Unassembled WGS sequence"/>
</dbReference>
<protein>
    <submittedName>
        <fullName evidence="3">Thioredoxin</fullName>
    </submittedName>
</protein>
<keyword evidence="1" id="KW-0472">Membrane</keyword>
<dbReference type="SUPFAM" id="SSF52833">
    <property type="entry name" value="Thioredoxin-like"/>
    <property type="match status" value="1"/>
</dbReference>
<accession>A0A1H6HVW3</accession>
<feature type="transmembrane region" description="Helical" evidence="1">
    <location>
        <begin position="195"/>
        <end position="213"/>
    </location>
</feature>
<evidence type="ECO:0000256" key="1">
    <source>
        <dbReference type="SAM" id="Phobius"/>
    </source>
</evidence>
<evidence type="ECO:0000313" key="4">
    <source>
        <dbReference type="Proteomes" id="UP000198561"/>
    </source>
</evidence>
<dbReference type="RefSeq" id="WP_089694513.1">
    <property type="nucleotide sequence ID" value="NZ_FNWQ01000005.1"/>
</dbReference>
<dbReference type="STRING" id="680127.SAMN05421593_3754"/>
<evidence type="ECO:0000313" key="3">
    <source>
        <dbReference type="EMBL" id="SEH40281.1"/>
    </source>
</evidence>
<dbReference type="Gene3D" id="1.20.1440.130">
    <property type="entry name" value="VKOR domain"/>
    <property type="match status" value="1"/>
</dbReference>
<keyword evidence="1" id="KW-1133">Transmembrane helix</keyword>
<feature type="transmembrane region" description="Helical" evidence="1">
    <location>
        <begin position="251"/>
        <end position="269"/>
    </location>
</feature>
<feature type="transmembrane region" description="Helical" evidence="1">
    <location>
        <begin position="281"/>
        <end position="298"/>
    </location>
</feature>
<name>A0A1H6HVW3_CHRCI</name>
<feature type="transmembrane region" description="Helical" evidence="1">
    <location>
        <begin position="133"/>
        <end position="151"/>
    </location>
</feature>
<dbReference type="InterPro" id="IPR012336">
    <property type="entry name" value="Thioredoxin-like_fold"/>
</dbReference>
<feature type="transmembrane region" description="Helical" evidence="1">
    <location>
        <begin position="225"/>
        <end position="244"/>
    </location>
</feature>
<dbReference type="Gene3D" id="3.40.30.10">
    <property type="entry name" value="Glutaredoxin"/>
    <property type="match status" value="1"/>
</dbReference>
<reference evidence="3 4" key="1">
    <citation type="submission" date="2016-10" db="EMBL/GenBank/DDBJ databases">
        <authorList>
            <person name="de Groot N.N."/>
        </authorList>
    </citation>
    <scope>NUCLEOTIDE SEQUENCE [LARGE SCALE GENOMIC DNA]</scope>
    <source>
        <strain evidence="3 4">DSM 23031</strain>
    </source>
</reference>
<evidence type="ECO:0000259" key="2">
    <source>
        <dbReference type="Pfam" id="PF13462"/>
    </source>
</evidence>
<keyword evidence="1" id="KW-0812">Transmembrane</keyword>
<dbReference type="Pfam" id="PF13462">
    <property type="entry name" value="Thioredoxin_4"/>
    <property type="match status" value="1"/>
</dbReference>
<feature type="domain" description="Thioredoxin-like fold" evidence="2">
    <location>
        <begin position="346"/>
        <end position="488"/>
    </location>
</feature>
<organism evidence="3 4">
    <name type="scientific">Chryseobacterium culicis</name>
    <dbReference type="NCBI Taxonomy" id="680127"/>
    <lineage>
        <taxon>Bacteria</taxon>
        <taxon>Pseudomonadati</taxon>
        <taxon>Bacteroidota</taxon>
        <taxon>Flavobacteriia</taxon>
        <taxon>Flavobacteriales</taxon>
        <taxon>Weeksellaceae</taxon>
        <taxon>Chryseobacterium group</taxon>
        <taxon>Chryseobacterium</taxon>
    </lineage>
</organism>
<sequence>MSKNTNILTSYLKLIDIHVDKNEFEYQLNGHPEFPNILSFSDTLHFFNIDCSVFEIDQEDVELLPKNFISINDEGFKLEDKKNYDISASNLVLLVDKSESFYNENKRNNLFLWSTVLLGALMLSVLLLDFSFFYTGLAFVSLSFLGIFLSYEAYKKTHGKGTIIPLGVCQNKMLKTDCDYVFNYKKWKFFDISEISLLFFFSQVISFIVLAVYKDLNFYYFIYKYIFYLFIPISFVSLYYQVIVIKKLCPVCIGIILCVYAQLALLFFLPNPQININPFSIALYGLFVGASALFLLYLKEKINWNNKLKEEIVKSSRFKRNYTFFRNNLSIQKKTLNDDFLSSFNFGNSDASLVLTLVTNPSCKYCKEFYPTFMRIINNYSHKINIRLVLDADLDNFSEELRTTYINMACIYENSEDKNTFFVALEEWYTIRTDKNGISRWNDKYSHLFINQDRVISILNNQKKWRNINDINFTPDIFINGYQYPIEYDRADLEYFLSEMMG</sequence>
<dbReference type="InterPro" id="IPR038354">
    <property type="entry name" value="VKOR_sf"/>
</dbReference>
<proteinExistence type="predicted"/>
<dbReference type="InterPro" id="IPR036249">
    <property type="entry name" value="Thioredoxin-like_sf"/>
</dbReference>